<evidence type="ECO:0000313" key="3">
    <source>
        <dbReference type="Proteomes" id="UP000189796"/>
    </source>
</evidence>
<organism evidence="2 3">
    <name type="scientific">Bradyrhizobium erythrophlei</name>
    <dbReference type="NCBI Taxonomy" id="1437360"/>
    <lineage>
        <taxon>Bacteria</taxon>
        <taxon>Pseudomonadati</taxon>
        <taxon>Pseudomonadota</taxon>
        <taxon>Alphaproteobacteria</taxon>
        <taxon>Hyphomicrobiales</taxon>
        <taxon>Nitrobacteraceae</taxon>
        <taxon>Bradyrhizobium</taxon>
    </lineage>
</organism>
<evidence type="ECO:0000259" key="1">
    <source>
        <dbReference type="Pfam" id="PF13391"/>
    </source>
</evidence>
<dbReference type="EMBL" id="LT670817">
    <property type="protein sequence ID" value="SHG43280.1"/>
    <property type="molecule type" value="Genomic_DNA"/>
</dbReference>
<accession>A0A1M5JSL2</accession>
<keyword evidence="2" id="KW-0378">Hydrolase</keyword>
<feature type="domain" description="HNH nuclease" evidence="1">
    <location>
        <begin position="246"/>
        <end position="295"/>
    </location>
</feature>
<evidence type="ECO:0000313" key="2">
    <source>
        <dbReference type="EMBL" id="SHG43280.1"/>
    </source>
</evidence>
<sequence>MSVVGGGEPDPLGSLRETTRLTLSRHFVGLGANELSCKIAYSTGRSGLIHGFRRTEVARKAKATTWTRTALLDALSQLPDHAPISEAFPGSGVPLKEKWIGWVSDYNRGRLKKNPSARTIYNRVQQPRWIIWLAEASGINARLIRKAINSVARHVIRQTQAKETRRILPWTLVARHLEQMTSSRQLPRRTVTNIDLTEDRTSLVAELEQIRRIKDQTTRKCLIDAGLGQGQFRVDVEKLWRGARGVTGCRISAVLRASHIKPWSQSTNEERLNPENGILLAAHIDALFDRGLITFLDNGTMLISKRVSDRDRKLLRLSGRLRCPPKKGLRHFLGRHRRNFLERERYGE</sequence>
<dbReference type="GO" id="GO:0004519">
    <property type="term" value="F:endonuclease activity"/>
    <property type="evidence" value="ECO:0007669"/>
    <property type="project" value="UniProtKB-KW"/>
</dbReference>
<keyword evidence="2" id="KW-0540">Nuclease</keyword>
<gene>
    <name evidence="2" type="ORF">SAMN05443248_1545</name>
</gene>
<dbReference type="OrthoDB" id="9811869at2"/>
<dbReference type="InterPro" id="IPR003615">
    <property type="entry name" value="HNH_nuc"/>
</dbReference>
<keyword evidence="2" id="KW-0255">Endonuclease</keyword>
<name>A0A1M5JSL2_9BRAD</name>
<reference evidence="2 3" key="1">
    <citation type="submission" date="2016-11" db="EMBL/GenBank/DDBJ databases">
        <authorList>
            <person name="Jaros S."/>
            <person name="Januszkiewicz K."/>
            <person name="Wedrychowicz H."/>
        </authorList>
    </citation>
    <scope>NUCLEOTIDE SEQUENCE [LARGE SCALE GENOMIC DNA]</scope>
    <source>
        <strain evidence="2 3">GAS138</strain>
    </source>
</reference>
<proteinExistence type="predicted"/>
<protein>
    <submittedName>
        <fullName evidence="2">HNH endonuclease</fullName>
    </submittedName>
</protein>
<dbReference type="AlphaFoldDB" id="A0A1M5JSL2"/>
<dbReference type="Pfam" id="PF13391">
    <property type="entry name" value="HNH_2"/>
    <property type="match status" value="1"/>
</dbReference>
<dbReference type="Proteomes" id="UP000189796">
    <property type="component" value="Chromosome I"/>
</dbReference>